<comment type="caution">
    <text evidence="3">The sequence shown here is derived from an EMBL/GenBank/DDBJ whole genome shotgun (WGS) entry which is preliminary data.</text>
</comment>
<dbReference type="PANTHER" id="PTHR43685:SF2">
    <property type="entry name" value="GLYCOSYLTRANSFERASE 2-LIKE DOMAIN-CONTAINING PROTEIN"/>
    <property type="match status" value="1"/>
</dbReference>
<dbReference type="CDD" id="cd00761">
    <property type="entry name" value="Glyco_tranf_GTA_type"/>
    <property type="match status" value="1"/>
</dbReference>
<dbReference type="Pfam" id="PF00535">
    <property type="entry name" value="Glycos_transf_2"/>
    <property type="match status" value="1"/>
</dbReference>
<dbReference type="Proteomes" id="UP001589627">
    <property type="component" value="Unassembled WGS sequence"/>
</dbReference>
<dbReference type="Gene3D" id="3.90.550.10">
    <property type="entry name" value="Spore Coat Polysaccharide Biosynthesis Protein SpsA, Chain A"/>
    <property type="match status" value="1"/>
</dbReference>
<dbReference type="InterPro" id="IPR001173">
    <property type="entry name" value="Glyco_trans_2-like"/>
</dbReference>
<sequence>MNVSVVIPNYNYAKTLGACIEAVLAQTHAPAEIVVVDDGSTDGSVEIARSYACTVVRTANRGVSAARNLGVARSSGDVVFFVDSDIALRPDAIEHAVRMLADDPGLGFVCGVYDDEPLIDDGVIERYKVLHGHFWRVRGAGPVHAAFFSLGAIRRSVFDAVGPLDETLRVTEDVEYGARTAQVSRLELSPAVVGRHDDDDRLSVLLRKQFQRSVPLVALFAERGRGRPRLGETAYRPVAAAGVALAVVCLPLVWWSAALGVAGVAGLAAFAVVERRLFGFAHRRRGARFLPVFVGLHPLMSLTTAAAAGVGVCRWLVSGRFRRLYANSGTPAVVAPGGASGE</sequence>
<reference evidence="3 4" key="1">
    <citation type="submission" date="2024-09" db="EMBL/GenBank/DDBJ databases">
        <authorList>
            <person name="Sun Q."/>
            <person name="Mori K."/>
        </authorList>
    </citation>
    <scope>NUCLEOTIDE SEQUENCE [LARGE SCALE GENOMIC DNA]</scope>
    <source>
        <strain evidence="3 4">TBRC 0563</strain>
    </source>
</reference>
<organism evidence="3 4">
    <name type="scientific">Actinoallomurus acaciae</name>
    <dbReference type="NCBI Taxonomy" id="502577"/>
    <lineage>
        <taxon>Bacteria</taxon>
        <taxon>Bacillati</taxon>
        <taxon>Actinomycetota</taxon>
        <taxon>Actinomycetes</taxon>
        <taxon>Streptosporangiales</taxon>
        <taxon>Thermomonosporaceae</taxon>
        <taxon>Actinoallomurus</taxon>
    </lineage>
</organism>
<keyword evidence="4" id="KW-1185">Reference proteome</keyword>
<keyword evidence="1" id="KW-0812">Transmembrane</keyword>
<dbReference type="InterPro" id="IPR029044">
    <property type="entry name" value="Nucleotide-diphossugar_trans"/>
</dbReference>
<dbReference type="SUPFAM" id="SSF53448">
    <property type="entry name" value="Nucleotide-diphospho-sugar transferases"/>
    <property type="match status" value="1"/>
</dbReference>
<dbReference type="InterPro" id="IPR050834">
    <property type="entry name" value="Glycosyltransf_2"/>
</dbReference>
<keyword evidence="1" id="KW-0472">Membrane</keyword>
<dbReference type="EMBL" id="JBHLZP010000362">
    <property type="protein sequence ID" value="MFB9837283.1"/>
    <property type="molecule type" value="Genomic_DNA"/>
</dbReference>
<name>A0ABV5YQG5_9ACTN</name>
<dbReference type="PANTHER" id="PTHR43685">
    <property type="entry name" value="GLYCOSYLTRANSFERASE"/>
    <property type="match status" value="1"/>
</dbReference>
<evidence type="ECO:0000313" key="3">
    <source>
        <dbReference type="EMBL" id="MFB9837283.1"/>
    </source>
</evidence>
<gene>
    <name evidence="3" type="ORF">ACFFNX_34430</name>
</gene>
<evidence type="ECO:0000313" key="4">
    <source>
        <dbReference type="Proteomes" id="UP001589627"/>
    </source>
</evidence>
<evidence type="ECO:0000259" key="2">
    <source>
        <dbReference type="Pfam" id="PF00535"/>
    </source>
</evidence>
<feature type="transmembrane region" description="Helical" evidence="1">
    <location>
        <begin position="294"/>
        <end position="317"/>
    </location>
</feature>
<feature type="domain" description="Glycosyltransferase 2-like" evidence="2">
    <location>
        <begin position="4"/>
        <end position="116"/>
    </location>
</feature>
<dbReference type="RefSeq" id="WP_378210096.1">
    <property type="nucleotide sequence ID" value="NZ_JBHLZP010000362.1"/>
</dbReference>
<protein>
    <submittedName>
        <fullName evidence="3">Glycosyltransferase family 2 protein</fullName>
    </submittedName>
</protein>
<proteinExistence type="predicted"/>
<evidence type="ECO:0000256" key="1">
    <source>
        <dbReference type="SAM" id="Phobius"/>
    </source>
</evidence>
<keyword evidence="1" id="KW-1133">Transmembrane helix</keyword>
<feature type="transmembrane region" description="Helical" evidence="1">
    <location>
        <begin position="252"/>
        <end position="273"/>
    </location>
</feature>
<accession>A0ABV5YQG5</accession>